<evidence type="ECO:0000256" key="9">
    <source>
        <dbReference type="RuleBase" id="RU000436"/>
    </source>
</evidence>
<dbReference type="OrthoDB" id="9395915at2759"/>
<dbReference type="Proteomes" id="UP000694560">
    <property type="component" value="Unplaced"/>
</dbReference>
<dbReference type="InterPro" id="IPR000471">
    <property type="entry name" value="Interferon_alpha/beta/delta"/>
</dbReference>
<dbReference type="Ensembl" id="ENSMCST00000015637.1">
    <property type="protein sequence ID" value="ENSMCSP00000015244.1"/>
    <property type="gene ID" value="ENSMCSG00000010740.1"/>
</dbReference>
<dbReference type="GO" id="GO:0005126">
    <property type="term" value="F:cytokine receptor binding"/>
    <property type="evidence" value="ECO:0007669"/>
    <property type="project" value="InterPro"/>
</dbReference>
<evidence type="ECO:0000256" key="6">
    <source>
        <dbReference type="ARBA" id="ARBA00022729"/>
    </source>
</evidence>
<feature type="signal peptide" evidence="11">
    <location>
        <begin position="1"/>
        <end position="19"/>
    </location>
</feature>
<feature type="chain" id="PRO_5034366952" description="Interferon alpha" evidence="11">
    <location>
        <begin position="20"/>
        <end position="194"/>
    </location>
</feature>
<keyword evidence="7 9" id="KW-0051">Antiviral defense</keyword>
<evidence type="ECO:0000256" key="2">
    <source>
        <dbReference type="ARBA" id="ARBA00004613"/>
    </source>
</evidence>
<dbReference type="InterPro" id="IPR009079">
    <property type="entry name" value="4_helix_cytokine-like_core"/>
</dbReference>
<organism evidence="12 13">
    <name type="scientific">Malurus cyaneus samueli</name>
    <dbReference type="NCBI Taxonomy" id="2593467"/>
    <lineage>
        <taxon>Eukaryota</taxon>
        <taxon>Metazoa</taxon>
        <taxon>Chordata</taxon>
        <taxon>Craniata</taxon>
        <taxon>Vertebrata</taxon>
        <taxon>Euteleostomi</taxon>
        <taxon>Archelosauria</taxon>
        <taxon>Archosauria</taxon>
        <taxon>Dinosauria</taxon>
        <taxon>Saurischia</taxon>
        <taxon>Theropoda</taxon>
        <taxon>Coelurosauria</taxon>
        <taxon>Aves</taxon>
        <taxon>Neognathae</taxon>
        <taxon>Neoaves</taxon>
        <taxon>Telluraves</taxon>
        <taxon>Australaves</taxon>
        <taxon>Passeriformes</taxon>
        <taxon>Meliphagoidea</taxon>
        <taxon>Maluridae</taxon>
        <taxon>Malurus</taxon>
    </lineage>
</organism>
<protein>
    <recommendedName>
        <fullName evidence="14">Interferon alpha</fullName>
    </recommendedName>
</protein>
<evidence type="ECO:0000256" key="11">
    <source>
        <dbReference type="SAM" id="SignalP"/>
    </source>
</evidence>
<comment type="function">
    <text evidence="1">Has antiviral activities.</text>
</comment>
<dbReference type="GO" id="GO:0005125">
    <property type="term" value="F:cytokine activity"/>
    <property type="evidence" value="ECO:0007669"/>
    <property type="project" value="UniProtKB-KW"/>
</dbReference>
<feature type="compositionally biased region" description="Polar residues" evidence="10">
    <location>
        <begin position="180"/>
        <end position="194"/>
    </location>
</feature>
<comment type="similarity">
    <text evidence="3 9">Belongs to the alpha/beta interferon family.</text>
</comment>
<dbReference type="GO" id="GO:0051607">
    <property type="term" value="P:defense response to virus"/>
    <property type="evidence" value="ECO:0007669"/>
    <property type="project" value="UniProtKB-KW"/>
</dbReference>
<dbReference type="Pfam" id="PF00143">
    <property type="entry name" value="Interferon"/>
    <property type="match status" value="1"/>
</dbReference>
<reference evidence="12" key="2">
    <citation type="submission" date="2025-09" db="UniProtKB">
        <authorList>
            <consortium name="Ensembl"/>
        </authorList>
    </citation>
    <scope>IDENTIFICATION</scope>
</reference>
<evidence type="ECO:0000256" key="7">
    <source>
        <dbReference type="ARBA" id="ARBA00023118"/>
    </source>
</evidence>
<evidence type="ECO:0000256" key="1">
    <source>
        <dbReference type="ARBA" id="ARBA00002718"/>
    </source>
</evidence>
<keyword evidence="4 9" id="KW-0202">Cytokine</keyword>
<reference evidence="12" key="1">
    <citation type="submission" date="2025-08" db="UniProtKB">
        <authorList>
            <consortium name="Ensembl"/>
        </authorList>
    </citation>
    <scope>IDENTIFICATION</scope>
</reference>
<comment type="subcellular location">
    <subcellularLocation>
        <location evidence="2">Secreted</location>
    </subcellularLocation>
</comment>
<evidence type="ECO:0000256" key="5">
    <source>
        <dbReference type="ARBA" id="ARBA00022525"/>
    </source>
</evidence>
<keyword evidence="6 11" id="KW-0732">Signal</keyword>
<keyword evidence="5" id="KW-0964">Secreted</keyword>
<dbReference type="GO" id="GO:0006955">
    <property type="term" value="P:immune response"/>
    <property type="evidence" value="ECO:0007669"/>
    <property type="project" value="UniProtKB-ARBA"/>
</dbReference>
<keyword evidence="13" id="KW-1185">Reference proteome</keyword>
<dbReference type="SMART" id="SM00076">
    <property type="entry name" value="IFabd"/>
    <property type="match status" value="1"/>
</dbReference>
<dbReference type="AlphaFoldDB" id="A0A8C5U1F5"/>
<dbReference type="GO" id="GO:0005615">
    <property type="term" value="C:extracellular space"/>
    <property type="evidence" value="ECO:0007669"/>
    <property type="project" value="UniProtKB-KW"/>
</dbReference>
<evidence type="ECO:0008006" key="14">
    <source>
        <dbReference type="Google" id="ProtNLM"/>
    </source>
</evidence>
<accession>A0A8C5U1F5</accession>
<evidence type="ECO:0000313" key="13">
    <source>
        <dbReference type="Proteomes" id="UP000694560"/>
    </source>
</evidence>
<sequence>MVLWCSYSSCWLLLQPLLATTCIPVMSPSPGTAPSPPQPCHHQHVPFAFDIILHINYPQQAVAIALHILQHFFYILSSPSTPQHWDAQPGQDHLNNLQHYIHHLEQCMPANGMLFEGQEPHNLPFGINKYFRLIQDFICTHNSSCLWDHVQLKACICFEHVDTHVADEESTSFCPPPNTPASNAHLQPTSAATD</sequence>
<evidence type="ECO:0000256" key="4">
    <source>
        <dbReference type="ARBA" id="ARBA00022514"/>
    </source>
</evidence>
<dbReference type="SUPFAM" id="SSF47266">
    <property type="entry name" value="4-helical cytokines"/>
    <property type="match status" value="1"/>
</dbReference>
<proteinExistence type="inferred from homology"/>
<dbReference type="PANTHER" id="PTHR11691">
    <property type="entry name" value="TYPE I INTERFERON"/>
    <property type="match status" value="1"/>
</dbReference>
<dbReference type="Gene3D" id="1.20.1250.10">
    <property type="match status" value="1"/>
</dbReference>
<feature type="region of interest" description="Disordered" evidence="10">
    <location>
        <begin position="172"/>
        <end position="194"/>
    </location>
</feature>
<dbReference type="PANTHER" id="PTHR11691:SF73">
    <property type="entry name" value="INTERFERON BETA"/>
    <property type="match status" value="1"/>
</dbReference>
<name>A0A8C5U1F5_9PASS</name>
<evidence type="ECO:0000256" key="3">
    <source>
        <dbReference type="ARBA" id="ARBA00011033"/>
    </source>
</evidence>
<evidence type="ECO:0000313" key="12">
    <source>
        <dbReference type="Ensembl" id="ENSMCSP00000015244.1"/>
    </source>
</evidence>
<keyword evidence="8" id="KW-1015">Disulfide bond</keyword>
<evidence type="ECO:0000256" key="8">
    <source>
        <dbReference type="ARBA" id="ARBA00023157"/>
    </source>
</evidence>
<evidence type="ECO:0000256" key="10">
    <source>
        <dbReference type="SAM" id="MobiDB-lite"/>
    </source>
</evidence>